<dbReference type="PANTHER" id="PTHR40257:SF1">
    <property type="entry name" value="DUF1330 DOMAIN-CONTAINING PROTEIN"/>
    <property type="match status" value="1"/>
</dbReference>
<sequence length="273" mass="30463">MPLLNFHLLNLKDNLQPHTFLSNLHEADPSTKVIVASKPRHFVVKATTQDASILNKPWDLMLLLQGPNASLPSSLQKHISSSYSLPVGIPSKLLSAYPEKNARLIKEAPSAGLTGSLENPKMPDSSQKLELSPELLKFMEELMKEHDGPVTMLNLLKFKAGGKESYYQYGQVSCFILSLSPSRYGLADQDSKTQHFIKVAGKRGGDAKIVGNVVSKDSDWNEISIVHYPSIKHFCDMLAGEDYQAINDEFRLPVSVDCKTRDDFEEFEIFLLT</sequence>
<gene>
    <name evidence="1" type="ORF">D6D19_03864</name>
</gene>
<accession>A0A4S9LNX2</accession>
<evidence type="ECO:0000313" key="2">
    <source>
        <dbReference type="Proteomes" id="UP000308802"/>
    </source>
</evidence>
<comment type="caution">
    <text evidence="1">The sequence shown here is derived from an EMBL/GenBank/DDBJ whole genome shotgun (WGS) entry which is preliminary data.</text>
</comment>
<evidence type="ECO:0000313" key="1">
    <source>
        <dbReference type="EMBL" id="THW75634.1"/>
    </source>
</evidence>
<dbReference type="EMBL" id="QZAO01000089">
    <property type="protein sequence ID" value="THW75634.1"/>
    <property type="molecule type" value="Genomic_DNA"/>
</dbReference>
<dbReference type="Gene3D" id="3.30.70.100">
    <property type="match status" value="2"/>
</dbReference>
<proteinExistence type="predicted"/>
<dbReference type="AlphaFoldDB" id="A0A4S9LNX2"/>
<name>A0A4S9LNX2_AURPU</name>
<reference evidence="1 2" key="1">
    <citation type="submission" date="2018-10" db="EMBL/GenBank/DDBJ databases">
        <title>Fifty Aureobasidium pullulans genomes reveal a recombining polyextremotolerant generalist.</title>
        <authorList>
            <person name="Gostincar C."/>
            <person name="Turk M."/>
            <person name="Zajc J."/>
            <person name="Gunde-Cimerman N."/>
        </authorList>
    </citation>
    <scope>NUCLEOTIDE SEQUENCE [LARGE SCALE GENOMIC DNA]</scope>
    <source>
        <strain evidence="1 2">EXF-10659</strain>
    </source>
</reference>
<protein>
    <submittedName>
        <fullName evidence="1">Uncharacterized protein</fullName>
    </submittedName>
</protein>
<dbReference type="Proteomes" id="UP000308802">
    <property type="component" value="Unassembled WGS sequence"/>
</dbReference>
<organism evidence="1 2">
    <name type="scientific">Aureobasidium pullulans</name>
    <name type="common">Black yeast</name>
    <name type="synonym">Pullularia pullulans</name>
    <dbReference type="NCBI Taxonomy" id="5580"/>
    <lineage>
        <taxon>Eukaryota</taxon>
        <taxon>Fungi</taxon>
        <taxon>Dikarya</taxon>
        <taxon>Ascomycota</taxon>
        <taxon>Pezizomycotina</taxon>
        <taxon>Dothideomycetes</taxon>
        <taxon>Dothideomycetidae</taxon>
        <taxon>Dothideales</taxon>
        <taxon>Saccotheciaceae</taxon>
        <taxon>Aureobasidium</taxon>
    </lineage>
</organism>
<dbReference type="PANTHER" id="PTHR40257">
    <property type="match status" value="1"/>
</dbReference>